<dbReference type="STRING" id="1555112.LIP_3468"/>
<dbReference type="EMBL" id="AP014924">
    <property type="protein sequence ID" value="BAS29280.1"/>
    <property type="molecule type" value="Genomic_DNA"/>
</dbReference>
<keyword evidence="2" id="KW-1185">Reference proteome</keyword>
<gene>
    <name evidence="1" type="ORF">LIP_3468</name>
</gene>
<sequence>MRPDATTRVGVGSYDRRAPLKQILQAFVGRIGLPMPDRFHGGVLAYGLRDPVVGNLFVVGDAAGQCLPASGEGIRPSVEAAQICGYILAKVFRGYPLFRSSAAADRVERPGKPRGLGDRNALDRQLAEGRGREDGCQDRRAIEDQAKERKVARRCPEECSPGRRRARGTPLCGTLCGAPRLG</sequence>
<dbReference type="Gene3D" id="3.50.50.60">
    <property type="entry name" value="FAD/NAD(P)-binding domain"/>
    <property type="match status" value="1"/>
</dbReference>
<reference evidence="2" key="1">
    <citation type="submission" date="2015-07" db="EMBL/GenBank/DDBJ databases">
        <title>Complete genome sequence and phylogenetic analysis of Limnochorda pilosa.</title>
        <authorList>
            <person name="Watanabe M."/>
            <person name="Kojima H."/>
            <person name="Fukui M."/>
        </authorList>
    </citation>
    <scope>NUCLEOTIDE SEQUENCE [LARGE SCALE GENOMIC DNA]</scope>
    <source>
        <strain evidence="2">HC45</strain>
    </source>
</reference>
<organism evidence="1 2">
    <name type="scientific">Limnochorda pilosa</name>
    <dbReference type="NCBI Taxonomy" id="1555112"/>
    <lineage>
        <taxon>Bacteria</taxon>
        <taxon>Bacillati</taxon>
        <taxon>Bacillota</taxon>
        <taxon>Limnochordia</taxon>
        <taxon>Limnochordales</taxon>
        <taxon>Limnochordaceae</taxon>
        <taxon>Limnochorda</taxon>
    </lineage>
</organism>
<protein>
    <submittedName>
        <fullName evidence="1">Uncharacterized protein</fullName>
    </submittedName>
</protein>
<dbReference type="InterPro" id="IPR036188">
    <property type="entry name" value="FAD/NAD-bd_sf"/>
</dbReference>
<dbReference type="AlphaFoldDB" id="A0A0K2SQ79"/>
<proteinExistence type="predicted"/>
<dbReference type="Proteomes" id="UP000065807">
    <property type="component" value="Chromosome"/>
</dbReference>
<evidence type="ECO:0000313" key="1">
    <source>
        <dbReference type="EMBL" id="BAS29280.1"/>
    </source>
</evidence>
<reference evidence="2" key="2">
    <citation type="journal article" date="2016" name="Int. J. Syst. Evol. Microbiol.">
        <title>Complete genome sequence and cell structure of Limnochorda pilosa, a Gram-negative spore-former within the phylum Firmicutes.</title>
        <authorList>
            <person name="Watanabe M."/>
            <person name="Kojima H."/>
            <person name="Fukui M."/>
        </authorList>
    </citation>
    <scope>NUCLEOTIDE SEQUENCE [LARGE SCALE GENOMIC DNA]</scope>
    <source>
        <strain evidence="2">HC45</strain>
    </source>
</reference>
<dbReference type="KEGG" id="lpil:LIP_3468"/>
<name>A0A0K2SQ79_LIMPI</name>
<accession>A0A0K2SQ79</accession>
<evidence type="ECO:0000313" key="2">
    <source>
        <dbReference type="Proteomes" id="UP000065807"/>
    </source>
</evidence>
<dbReference type="SUPFAM" id="SSF51905">
    <property type="entry name" value="FAD/NAD(P)-binding domain"/>
    <property type="match status" value="1"/>
</dbReference>